<gene>
    <name evidence="1" type="ORF">C1I95_24645</name>
</gene>
<proteinExistence type="predicted"/>
<dbReference type="EMBL" id="POTY01000191">
    <property type="protein sequence ID" value="PZG12999.1"/>
    <property type="molecule type" value="Genomic_DNA"/>
</dbReference>
<organism evidence="1 2">
    <name type="scientific">Micromonospora craterilacus</name>
    <dbReference type="NCBI Taxonomy" id="1655439"/>
    <lineage>
        <taxon>Bacteria</taxon>
        <taxon>Bacillati</taxon>
        <taxon>Actinomycetota</taxon>
        <taxon>Actinomycetes</taxon>
        <taxon>Micromonosporales</taxon>
        <taxon>Micromonosporaceae</taxon>
        <taxon>Micromonospora</taxon>
    </lineage>
</organism>
<evidence type="ECO:0000313" key="2">
    <source>
        <dbReference type="Proteomes" id="UP000248924"/>
    </source>
</evidence>
<dbReference type="RefSeq" id="WP_111217099.1">
    <property type="nucleotide sequence ID" value="NZ_POTY01000191.1"/>
</dbReference>
<sequence>MPSTADNFTTGPDRWGYLKGARFVQPAEWDQYAQDVVGRQNIHMWPIVDALSLAANNDGLIRNFEPDEFYTGPLSDAMRNEDDEASWQLVYDRFSAVVLMKLMFKLVEAGLLATRGNGDSSDYRLTLPATERPSA</sequence>
<protein>
    <submittedName>
        <fullName evidence="1">Uncharacterized protein</fullName>
    </submittedName>
</protein>
<keyword evidence="2" id="KW-1185">Reference proteome</keyword>
<comment type="caution">
    <text evidence="1">The sequence shown here is derived from an EMBL/GenBank/DDBJ whole genome shotgun (WGS) entry which is preliminary data.</text>
</comment>
<evidence type="ECO:0000313" key="1">
    <source>
        <dbReference type="EMBL" id="PZG12999.1"/>
    </source>
</evidence>
<dbReference type="AlphaFoldDB" id="A0A2W2E8G6"/>
<accession>A0A2W2E8G6</accession>
<dbReference type="Proteomes" id="UP000248924">
    <property type="component" value="Unassembled WGS sequence"/>
</dbReference>
<name>A0A2W2E8G6_9ACTN</name>
<reference evidence="1 2" key="1">
    <citation type="submission" date="2018-01" db="EMBL/GenBank/DDBJ databases">
        <title>Draft genome sequence of Jishengella sp. NA12.</title>
        <authorList>
            <person name="Sahin N."/>
            <person name="Ay H."/>
            <person name="Saygin H."/>
        </authorList>
    </citation>
    <scope>NUCLEOTIDE SEQUENCE [LARGE SCALE GENOMIC DNA]</scope>
    <source>
        <strain evidence="1 2">NA12</strain>
    </source>
</reference>
<dbReference type="OrthoDB" id="3385818at2"/>